<dbReference type="InterPro" id="IPR036259">
    <property type="entry name" value="MFS_trans_sf"/>
</dbReference>
<comment type="caution">
    <text evidence="3">The sequence shown here is derived from an EMBL/GenBank/DDBJ whole genome shotgun (WGS) entry which is preliminary data.</text>
</comment>
<dbReference type="PANTHER" id="PTHR11388:SF157">
    <property type="entry name" value="SOLUTE CARRIER ORGANIC ANION TRANSPORTER FAMILY MEMBER 2A1-LIKE"/>
    <property type="match status" value="1"/>
</dbReference>
<dbReference type="Gene3D" id="1.20.1250.20">
    <property type="entry name" value="MFS general substrate transporter like domains"/>
    <property type="match status" value="2"/>
</dbReference>
<gene>
    <name evidence="3" type="ORF">KUTeg_000168</name>
</gene>
<feature type="transmembrane region" description="Helical" evidence="2">
    <location>
        <begin position="374"/>
        <end position="391"/>
    </location>
</feature>
<evidence type="ECO:0000313" key="3">
    <source>
        <dbReference type="EMBL" id="KAJ8321697.1"/>
    </source>
</evidence>
<keyword evidence="2" id="KW-0472">Membrane</keyword>
<reference evidence="3 4" key="1">
    <citation type="submission" date="2022-12" db="EMBL/GenBank/DDBJ databases">
        <title>Chromosome-level genome of Tegillarca granosa.</title>
        <authorList>
            <person name="Kim J."/>
        </authorList>
    </citation>
    <scope>NUCLEOTIDE SEQUENCE [LARGE SCALE GENOMIC DNA]</scope>
    <source>
        <strain evidence="3">Teg-2019</strain>
        <tissue evidence="3">Adductor muscle</tissue>
    </source>
</reference>
<evidence type="ECO:0000256" key="1">
    <source>
        <dbReference type="ARBA" id="ARBA00023157"/>
    </source>
</evidence>
<feature type="transmembrane region" description="Helical" evidence="2">
    <location>
        <begin position="332"/>
        <end position="354"/>
    </location>
</feature>
<feature type="transmembrane region" description="Helical" evidence="2">
    <location>
        <begin position="538"/>
        <end position="557"/>
    </location>
</feature>
<feature type="transmembrane region" description="Helical" evidence="2">
    <location>
        <begin position="83"/>
        <end position="99"/>
    </location>
</feature>
<dbReference type="InterPro" id="IPR004156">
    <property type="entry name" value="OATP"/>
</dbReference>
<protein>
    <recommendedName>
        <fullName evidence="5">Solute carrier organic anion transporter family member</fullName>
    </recommendedName>
</protein>
<evidence type="ECO:0008006" key="5">
    <source>
        <dbReference type="Google" id="ProtNLM"/>
    </source>
</evidence>
<name>A0ABQ9FWR8_TEGGR</name>
<feature type="transmembrane region" description="Helical" evidence="2">
    <location>
        <begin position="479"/>
        <end position="504"/>
    </location>
</feature>
<dbReference type="PANTHER" id="PTHR11388">
    <property type="entry name" value="ORGANIC ANION TRANSPORTER"/>
    <property type="match status" value="1"/>
</dbReference>
<dbReference type="Pfam" id="PF03137">
    <property type="entry name" value="OATP"/>
    <property type="match status" value="2"/>
</dbReference>
<feature type="transmembrane region" description="Helical" evidence="2">
    <location>
        <begin position="42"/>
        <end position="63"/>
    </location>
</feature>
<evidence type="ECO:0000313" key="4">
    <source>
        <dbReference type="Proteomes" id="UP001217089"/>
    </source>
</evidence>
<dbReference type="EMBL" id="JARBDR010000018">
    <property type="protein sequence ID" value="KAJ8321697.1"/>
    <property type="molecule type" value="Genomic_DNA"/>
</dbReference>
<keyword evidence="1" id="KW-1015">Disulfide bond</keyword>
<feature type="transmembrane region" description="Helical" evidence="2">
    <location>
        <begin position="180"/>
        <end position="197"/>
    </location>
</feature>
<proteinExistence type="predicted"/>
<keyword evidence="4" id="KW-1185">Reference proteome</keyword>
<sequence>MTDINNTETEIVTRRVSNTADRETNCGIGSCQPEGLQCCANILPFSLLHGVTLLLTQAFSLYIASQITTIEKAYNLNSTTSGILLSCNDIGFVVTVLLVSHFGRRHHIPRILGVSVIIYAIAGILSSLPQFISWKNVAIGSSSRSNSNVTIDTNLCNIATNGTTNLSGNCTTSAKSEQEVKWVVVWFGVCFAVQGLAKSPRNPLGTLYVDSNVDKTKTGFYIGIISTIGLFGPFIGLILGGMFATIPVDLKETFLTPYDPRWIGAWWIGFLVIGGLALICSIPVFCFPKYIKQEEQTENETKMARMSDTKESVCREFKDLPKSMFRILRKPVFSLTLLSIICIMLSIVAVNGFGPKYIETQFNRPVYEANITLGIQRIITSAIGTFLGGVITRKLKLDRKGCLKMIVILHLVECIFHSLQFLFGCENEIIYGQEIFHQLYLVHVSLRRTWRFVIKVEKPTTHPVLQDVRMTVQEDDRAMAMGIVSFSMSLFAFIPGPILFGMLIDSTCRIWNSTCGVRGACSLYNITDMRMKLISADVVLNIISFALNVLTLICVTIETRKMLTSDTTDKK</sequence>
<evidence type="ECO:0000256" key="2">
    <source>
        <dbReference type="SAM" id="Phobius"/>
    </source>
</evidence>
<dbReference type="Proteomes" id="UP001217089">
    <property type="component" value="Unassembled WGS sequence"/>
</dbReference>
<keyword evidence="2" id="KW-1133">Transmembrane helix</keyword>
<dbReference type="CDD" id="cd17336">
    <property type="entry name" value="MFS_SLCO_OATP"/>
    <property type="match status" value="1"/>
</dbReference>
<feature type="transmembrane region" description="Helical" evidence="2">
    <location>
        <begin position="111"/>
        <end position="132"/>
    </location>
</feature>
<organism evidence="3 4">
    <name type="scientific">Tegillarca granosa</name>
    <name type="common">Malaysian cockle</name>
    <name type="synonym">Anadara granosa</name>
    <dbReference type="NCBI Taxonomy" id="220873"/>
    <lineage>
        <taxon>Eukaryota</taxon>
        <taxon>Metazoa</taxon>
        <taxon>Spiralia</taxon>
        <taxon>Lophotrochozoa</taxon>
        <taxon>Mollusca</taxon>
        <taxon>Bivalvia</taxon>
        <taxon>Autobranchia</taxon>
        <taxon>Pteriomorphia</taxon>
        <taxon>Arcoida</taxon>
        <taxon>Arcoidea</taxon>
        <taxon>Arcidae</taxon>
        <taxon>Tegillarca</taxon>
    </lineage>
</organism>
<accession>A0ABQ9FWR8</accession>
<dbReference type="SUPFAM" id="SSF103473">
    <property type="entry name" value="MFS general substrate transporter"/>
    <property type="match status" value="1"/>
</dbReference>
<feature type="transmembrane region" description="Helical" evidence="2">
    <location>
        <begin position="218"/>
        <end position="244"/>
    </location>
</feature>
<feature type="transmembrane region" description="Helical" evidence="2">
    <location>
        <begin position="264"/>
        <end position="287"/>
    </location>
</feature>
<keyword evidence="2" id="KW-0812">Transmembrane</keyword>